<evidence type="ECO:0000313" key="1">
    <source>
        <dbReference type="EMBL" id="KKM03283.1"/>
    </source>
</evidence>
<gene>
    <name evidence="1" type="ORF">LCGC14_1775960</name>
</gene>
<accession>A0A0F9JWL4</accession>
<sequence>MGIVPNCGVFIIRELNCGGTGDRVYQDHNGDIWRSNHGYLENYTGVEHGKKQGNFIIPIK</sequence>
<organism evidence="1">
    <name type="scientific">marine sediment metagenome</name>
    <dbReference type="NCBI Taxonomy" id="412755"/>
    <lineage>
        <taxon>unclassified sequences</taxon>
        <taxon>metagenomes</taxon>
        <taxon>ecological metagenomes</taxon>
    </lineage>
</organism>
<dbReference type="EMBL" id="LAZR01016719">
    <property type="protein sequence ID" value="KKM03283.1"/>
    <property type="molecule type" value="Genomic_DNA"/>
</dbReference>
<dbReference type="AlphaFoldDB" id="A0A0F9JWL4"/>
<comment type="caution">
    <text evidence="1">The sequence shown here is derived from an EMBL/GenBank/DDBJ whole genome shotgun (WGS) entry which is preliminary data.</text>
</comment>
<reference evidence="1" key="1">
    <citation type="journal article" date="2015" name="Nature">
        <title>Complex archaea that bridge the gap between prokaryotes and eukaryotes.</title>
        <authorList>
            <person name="Spang A."/>
            <person name="Saw J.H."/>
            <person name="Jorgensen S.L."/>
            <person name="Zaremba-Niedzwiedzka K."/>
            <person name="Martijn J."/>
            <person name="Lind A.E."/>
            <person name="van Eijk R."/>
            <person name="Schleper C."/>
            <person name="Guy L."/>
            <person name="Ettema T.J."/>
        </authorList>
    </citation>
    <scope>NUCLEOTIDE SEQUENCE</scope>
</reference>
<name>A0A0F9JWL4_9ZZZZ</name>
<proteinExistence type="predicted"/>
<protein>
    <submittedName>
        <fullName evidence="1">Uncharacterized protein</fullName>
    </submittedName>
</protein>